<feature type="domain" description="DUF1468" evidence="2">
    <location>
        <begin position="21"/>
        <end position="153"/>
    </location>
</feature>
<keyword evidence="1" id="KW-0472">Membrane</keyword>
<keyword evidence="1" id="KW-1133">Transmembrane helix</keyword>
<protein>
    <recommendedName>
        <fullName evidence="2">DUF1468 domain-containing protein</fullName>
    </recommendedName>
</protein>
<dbReference type="Proteomes" id="UP001429580">
    <property type="component" value="Unassembled WGS sequence"/>
</dbReference>
<feature type="transmembrane region" description="Helical" evidence="1">
    <location>
        <begin position="55"/>
        <end position="76"/>
    </location>
</feature>
<evidence type="ECO:0000313" key="4">
    <source>
        <dbReference type="Proteomes" id="UP001429580"/>
    </source>
</evidence>
<comment type="caution">
    <text evidence="3">The sequence shown here is derived from an EMBL/GenBank/DDBJ whole genome shotgun (WGS) entry which is preliminary data.</text>
</comment>
<feature type="transmembrane region" description="Helical" evidence="1">
    <location>
        <begin position="20"/>
        <end position="43"/>
    </location>
</feature>
<sequence length="160" mass="16996">MSITRTDICVPTRRTDWNNIIASLIVIAISLAFGYMAVGYGIGSTRQMGAGYFPLALSIIGGVLGVLVLIRTIIAPCPEEQPVDLRRILFVCAAFVVFALGIAPMGLFATIIATTVVGSFAHREARLHESVLLGAGLAVAIWLIFVVLLGLPMRVLPGGF</sequence>
<dbReference type="InterPro" id="IPR009936">
    <property type="entry name" value="DUF1468"/>
</dbReference>
<proteinExistence type="predicted"/>
<accession>A0ABX0V4A1</accession>
<name>A0ABX0V4A1_9HYPH</name>
<evidence type="ECO:0000256" key="1">
    <source>
        <dbReference type="SAM" id="Phobius"/>
    </source>
</evidence>
<feature type="transmembrane region" description="Helical" evidence="1">
    <location>
        <begin position="88"/>
        <end position="118"/>
    </location>
</feature>
<dbReference type="Pfam" id="PF07331">
    <property type="entry name" value="TctB"/>
    <property type="match status" value="1"/>
</dbReference>
<reference evidence="3 4" key="1">
    <citation type="submission" date="2020-03" db="EMBL/GenBank/DDBJ databases">
        <title>Genomic Encyclopedia of Type Strains, Phase IV (KMG-IV): sequencing the most valuable type-strain genomes for metagenomic binning, comparative biology and taxonomic classification.</title>
        <authorList>
            <person name="Goeker M."/>
        </authorList>
    </citation>
    <scope>NUCLEOTIDE SEQUENCE [LARGE SCALE GENOMIC DNA]</scope>
    <source>
        <strain evidence="3 4">DSM 103870</strain>
    </source>
</reference>
<feature type="transmembrane region" description="Helical" evidence="1">
    <location>
        <begin position="130"/>
        <end position="151"/>
    </location>
</feature>
<dbReference type="RefSeq" id="WP_166955851.1">
    <property type="nucleotide sequence ID" value="NZ_JAASQI010000011.1"/>
</dbReference>
<organism evidence="3 4">
    <name type="scientific">Pseudochelatococcus lubricantis</name>
    <dbReference type="NCBI Taxonomy" id="1538102"/>
    <lineage>
        <taxon>Bacteria</taxon>
        <taxon>Pseudomonadati</taxon>
        <taxon>Pseudomonadota</taxon>
        <taxon>Alphaproteobacteria</taxon>
        <taxon>Hyphomicrobiales</taxon>
        <taxon>Chelatococcaceae</taxon>
        <taxon>Pseudochelatococcus</taxon>
    </lineage>
</organism>
<evidence type="ECO:0000259" key="2">
    <source>
        <dbReference type="Pfam" id="PF07331"/>
    </source>
</evidence>
<evidence type="ECO:0000313" key="3">
    <source>
        <dbReference type="EMBL" id="NIJ59947.1"/>
    </source>
</evidence>
<gene>
    <name evidence="3" type="ORF">FHS82_003808</name>
</gene>
<keyword evidence="1" id="KW-0812">Transmembrane</keyword>
<dbReference type="EMBL" id="JAASQI010000011">
    <property type="protein sequence ID" value="NIJ59947.1"/>
    <property type="molecule type" value="Genomic_DNA"/>
</dbReference>
<keyword evidence="4" id="KW-1185">Reference proteome</keyword>